<proteinExistence type="predicted"/>
<organism evidence="2 3">
    <name type="scientific">Paragonimus heterotremus</name>
    <dbReference type="NCBI Taxonomy" id="100268"/>
    <lineage>
        <taxon>Eukaryota</taxon>
        <taxon>Metazoa</taxon>
        <taxon>Spiralia</taxon>
        <taxon>Lophotrochozoa</taxon>
        <taxon>Platyhelminthes</taxon>
        <taxon>Trematoda</taxon>
        <taxon>Digenea</taxon>
        <taxon>Plagiorchiida</taxon>
        <taxon>Troglotremata</taxon>
        <taxon>Troglotrematidae</taxon>
        <taxon>Paragonimus</taxon>
    </lineage>
</organism>
<name>A0A8J4TFK4_9TREM</name>
<reference evidence="2" key="1">
    <citation type="submission" date="2019-05" db="EMBL/GenBank/DDBJ databases">
        <title>Annotation for the trematode Paragonimus heterotremus.</title>
        <authorList>
            <person name="Choi Y.-J."/>
        </authorList>
    </citation>
    <scope>NUCLEOTIDE SEQUENCE</scope>
    <source>
        <strain evidence="2">LC</strain>
    </source>
</reference>
<evidence type="ECO:0000313" key="3">
    <source>
        <dbReference type="Proteomes" id="UP000748531"/>
    </source>
</evidence>
<dbReference type="Proteomes" id="UP000748531">
    <property type="component" value="Unassembled WGS sequence"/>
</dbReference>
<sequence length="258" mass="28667">MHLLSLIAALLLAIYISETVCPPNFKENEYGVCVTQVGRSGTFCEAVEKCEKYGKSIGSDLFLVGRDSTVIRTLFPGGQSIFWTGVNQLLVRRDTAKDGWYDTNPETPAYTTEKNFPWCATQPDGNGPVTVYNRSDDLFYDYALTAKPINLDVFCQYTGDPSNTVSAVKFTTNFPVKLVDFIQKNSNFFGCFPGTITESTPLRCAMSCASNSACRSVYVNVFDGECVPVMYADSLLPWDIAKSTDGWKRFAKTEIREP</sequence>
<keyword evidence="1" id="KW-0732">Signal</keyword>
<feature type="signal peptide" evidence="1">
    <location>
        <begin position="1"/>
        <end position="19"/>
    </location>
</feature>
<dbReference type="InterPro" id="IPR016187">
    <property type="entry name" value="CTDL_fold"/>
</dbReference>
<keyword evidence="3" id="KW-1185">Reference proteome</keyword>
<accession>A0A8J4TFK4</accession>
<dbReference type="AlphaFoldDB" id="A0A8J4TFK4"/>
<evidence type="ECO:0000256" key="1">
    <source>
        <dbReference type="SAM" id="SignalP"/>
    </source>
</evidence>
<protein>
    <recommendedName>
        <fullName evidence="4">PAN-3 domain-containing protein</fullName>
    </recommendedName>
</protein>
<dbReference type="EMBL" id="LUCH01001026">
    <property type="protein sequence ID" value="KAF5403819.1"/>
    <property type="molecule type" value="Genomic_DNA"/>
</dbReference>
<dbReference type="OrthoDB" id="6240229at2759"/>
<evidence type="ECO:0008006" key="4">
    <source>
        <dbReference type="Google" id="ProtNLM"/>
    </source>
</evidence>
<evidence type="ECO:0000313" key="2">
    <source>
        <dbReference type="EMBL" id="KAF5403819.1"/>
    </source>
</evidence>
<comment type="caution">
    <text evidence="2">The sequence shown here is derived from an EMBL/GenBank/DDBJ whole genome shotgun (WGS) entry which is preliminary data.</text>
</comment>
<gene>
    <name evidence="2" type="ORF">PHET_02722</name>
</gene>
<feature type="chain" id="PRO_5035183015" description="PAN-3 domain-containing protein" evidence="1">
    <location>
        <begin position="20"/>
        <end position="258"/>
    </location>
</feature>
<dbReference type="SUPFAM" id="SSF56436">
    <property type="entry name" value="C-type lectin-like"/>
    <property type="match status" value="1"/>
</dbReference>